<gene>
    <name evidence="1" type="ORF">Sradi_1196200</name>
</gene>
<reference evidence="1" key="1">
    <citation type="submission" date="2020-06" db="EMBL/GenBank/DDBJ databases">
        <authorList>
            <person name="Li T."/>
            <person name="Hu X."/>
            <person name="Zhang T."/>
            <person name="Song X."/>
            <person name="Zhang H."/>
            <person name="Dai N."/>
            <person name="Sheng W."/>
            <person name="Hou X."/>
            <person name="Wei L."/>
        </authorList>
    </citation>
    <scope>NUCLEOTIDE SEQUENCE</scope>
    <source>
        <strain evidence="1">G02</strain>
        <tissue evidence="1">Leaf</tissue>
    </source>
</reference>
<comment type="caution">
    <text evidence="1">The sequence shown here is derived from an EMBL/GenBank/DDBJ whole genome shotgun (WGS) entry which is preliminary data.</text>
</comment>
<dbReference type="EMBL" id="JACGWJ010000005">
    <property type="protein sequence ID" value="KAL0417827.1"/>
    <property type="molecule type" value="Genomic_DNA"/>
</dbReference>
<accession>A0AAW2UN97</accession>
<dbReference type="AlphaFoldDB" id="A0AAW2UN97"/>
<reference evidence="1" key="2">
    <citation type="journal article" date="2024" name="Plant">
        <title>Genomic evolution and insights into agronomic trait innovations of Sesamum species.</title>
        <authorList>
            <person name="Miao H."/>
            <person name="Wang L."/>
            <person name="Qu L."/>
            <person name="Liu H."/>
            <person name="Sun Y."/>
            <person name="Le M."/>
            <person name="Wang Q."/>
            <person name="Wei S."/>
            <person name="Zheng Y."/>
            <person name="Lin W."/>
            <person name="Duan Y."/>
            <person name="Cao H."/>
            <person name="Xiong S."/>
            <person name="Wang X."/>
            <person name="Wei L."/>
            <person name="Li C."/>
            <person name="Ma Q."/>
            <person name="Ju M."/>
            <person name="Zhao R."/>
            <person name="Li G."/>
            <person name="Mu C."/>
            <person name="Tian Q."/>
            <person name="Mei H."/>
            <person name="Zhang T."/>
            <person name="Gao T."/>
            <person name="Zhang H."/>
        </authorList>
    </citation>
    <scope>NUCLEOTIDE SEQUENCE</scope>
    <source>
        <strain evidence="1">G02</strain>
    </source>
</reference>
<name>A0AAW2UN97_SESRA</name>
<organism evidence="1">
    <name type="scientific">Sesamum radiatum</name>
    <name type="common">Black benniseed</name>
    <dbReference type="NCBI Taxonomy" id="300843"/>
    <lineage>
        <taxon>Eukaryota</taxon>
        <taxon>Viridiplantae</taxon>
        <taxon>Streptophyta</taxon>
        <taxon>Embryophyta</taxon>
        <taxon>Tracheophyta</taxon>
        <taxon>Spermatophyta</taxon>
        <taxon>Magnoliopsida</taxon>
        <taxon>eudicotyledons</taxon>
        <taxon>Gunneridae</taxon>
        <taxon>Pentapetalae</taxon>
        <taxon>asterids</taxon>
        <taxon>lamiids</taxon>
        <taxon>Lamiales</taxon>
        <taxon>Pedaliaceae</taxon>
        <taxon>Sesamum</taxon>
    </lineage>
</organism>
<proteinExistence type="predicted"/>
<protein>
    <submittedName>
        <fullName evidence="1">Uncharacterized protein</fullName>
    </submittedName>
</protein>
<sequence length="194" mass="21671">MAFYPCNLPYLLSFQYKGYKRPNAFLDNSCRQEPECCGQWISNVYGTESLPCKKQAVDVPITMPESGINMCNALPQENSSGSVPNEDMDQLFGYGIILGTDGSDVKKRVSDEQFEKDSSVSLSVSDGMRDSDRGVSFVGIGKVEVNQVKDPVNRLHTCGDHELGVSMDQAYTRVVKRPSHRWDDPVVRKVEARH</sequence>
<evidence type="ECO:0000313" key="1">
    <source>
        <dbReference type="EMBL" id="KAL0417827.1"/>
    </source>
</evidence>